<protein>
    <submittedName>
        <fullName evidence="8">RagB/SusD family nutrient uptake outer membrane protein</fullName>
    </submittedName>
</protein>
<comment type="caution">
    <text evidence="8">The sequence shown here is derived from an EMBL/GenBank/DDBJ whole genome shotgun (WGS) entry which is preliminary data.</text>
</comment>
<keyword evidence="4" id="KW-0472">Membrane</keyword>
<dbReference type="InterPro" id="IPR033985">
    <property type="entry name" value="SusD-like_N"/>
</dbReference>
<comment type="similarity">
    <text evidence="2">Belongs to the SusD family.</text>
</comment>
<accession>A0ABR9W5R7</accession>
<evidence type="ECO:0000256" key="3">
    <source>
        <dbReference type="ARBA" id="ARBA00022729"/>
    </source>
</evidence>
<evidence type="ECO:0000313" key="8">
    <source>
        <dbReference type="EMBL" id="MBE9460793.1"/>
    </source>
</evidence>
<dbReference type="InterPro" id="IPR012944">
    <property type="entry name" value="SusD_RagB_dom"/>
</dbReference>
<proteinExistence type="inferred from homology"/>
<dbReference type="InterPro" id="IPR011990">
    <property type="entry name" value="TPR-like_helical_dom_sf"/>
</dbReference>
<dbReference type="PROSITE" id="PS51257">
    <property type="entry name" value="PROKAR_LIPOPROTEIN"/>
    <property type="match status" value="1"/>
</dbReference>
<dbReference type="Pfam" id="PF07980">
    <property type="entry name" value="SusD_RagB"/>
    <property type="match status" value="1"/>
</dbReference>
<comment type="subcellular location">
    <subcellularLocation>
        <location evidence="1">Cell outer membrane</location>
    </subcellularLocation>
</comment>
<keyword evidence="9" id="KW-1185">Reference proteome</keyword>
<evidence type="ECO:0000256" key="1">
    <source>
        <dbReference type="ARBA" id="ARBA00004442"/>
    </source>
</evidence>
<gene>
    <name evidence="8" type="ORF">IEE83_02760</name>
</gene>
<dbReference type="Pfam" id="PF14322">
    <property type="entry name" value="SusD-like_3"/>
    <property type="match status" value="1"/>
</dbReference>
<evidence type="ECO:0000259" key="6">
    <source>
        <dbReference type="Pfam" id="PF07980"/>
    </source>
</evidence>
<dbReference type="Gene3D" id="1.25.40.390">
    <property type="match status" value="2"/>
</dbReference>
<keyword evidence="3" id="KW-0732">Signal</keyword>
<feature type="domain" description="RagB/SusD" evidence="6">
    <location>
        <begin position="365"/>
        <end position="459"/>
    </location>
</feature>
<evidence type="ECO:0000256" key="5">
    <source>
        <dbReference type="ARBA" id="ARBA00023237"/>
    </source>
</evidence>
<evidence type="ECO:0000259" key="7">
    <source>
        <dbReference type="Pfam" id="PF14322"/>
    </source>
</evidence>
<sequence length="493" mass="55458">MENRYINRIFVLLPLLLLMGCDDFLSKEPDSTRATLETPDQVSQLLTTAYPQGGYVSFSEAMSDNVGDKGVGQDDRVNRGSYLFEVVDAPVNVEDSPDMYWAKAYRAIAATNLALQIIGEAKDPSIYSAQKGEALVARAYAHFMLVSFFSKFYNPSTAATDPGIPYVTEPEDVVIKQYERKTVAYVYEMIEKDLLEGLPLIKDVSYTVPKYHFNIAAANAFASRFYLVKRDYAKTLSYANAVFPSGDLAGNLRPWNTEYLPLTYDALYKRYTRATEPANLLLVETTSVYGRYVAQYRYGLTNAKWSEINQISALASNSANWAFPVYTQGDGNLLIPKLTEYFVKQSVNAEIGDPYVMVPLFTAEEVLFNRAEANLYLGNTTATLSDINLFMSKRLRNYDVTTQTVTAAKIRTYYGLSNTTSNNNLGLLYSIEDLRRIEFVQEGMRWFDMLRYGTAVVHTTKEGATISITSDDPKRQLQLPQSVVQSGIQLNPR</sequence>
<organism evidence="8 9">
    <name type="scientific">Dyadobacter subterraneus</name>
    <dbReference type="NCBI Taxonomy" id="2773304"/>
    <lineage>
        <taxon>Bacteria</taxon>
        <taxon>Pseudomonadati</taxon>
        <taxon>Bacteroidota</taxon>
        <taxon>Cytophagia</taxon>
        <taxon>Cytophagales</taxon>
        <taxon>Spirosomataceae</taxon>
        <taxon>Dyadobacter</taxon>
    </lineage>
</organism>
<dbReference type="Proteomes" id="UP000634134">
    <property type="component" value="Unassembled WGS sequence"/>
</dbReference>
<dbReference type="EMBL" id="JACYGY010000001">
    <property type="protein sequence ID" value="MBE9460793.1"/>
    <property type="molecule type" value="Genomic_DNA"/>
</dbReference>
<evidence type="ECO:0000256" key="4">
    <source>
        <dbReference type="ARBA" id="ARBA00023136"/>
    </source>
</evidence>
<keyword evidence="5" id="KW-0998">Cell outer membrane</keyword>
<name>A0ABR9W5R7_9BACT</name>
<reference evidence="9" key="1">
    <citation type="submission" date="2023-07" db="EMBL/GenBank/DDBJ databases">
        <title>Dyadobacter sp. nov 'subterranea' isolated from contaminted grondwater.</title>
        <authorList>
            <person name="Szabo I."/>
            <person name="Al-Omari J."/>
            <person name="Szerdahelyi S.G."/>
            <person name="Rado J."/>
        </authorList>
    </citation>
    <scope>NUCLEOTIDE SEQUENCE [LARGE SCALE GENOMIC DNA]</scope>
    <source>
        <strain evidence="9">UP-52</strain>
    </source>
</reference>
<feature type="domain" description="SusD-like N-terminal" evidence="7">
    <location>
        <begin position="23"/>
        <end position="227"/>
    </location>
</feature>
<evidence type="ECO:0000313" key="9">
    <source>
        <dbReference type="Proteomes" id="UP000634134"/>
    </source>
</evidence>
<dbReference type="SUPFAM" id="SSF48452">
    <property type="entry name" value="TPR-like"/>
    <property type="match status" value="1"/>
</dbReference>
<evidence type="ECO:0000256" key="2">
    <source>
        <dbReference type="ARBA" id="ARBA00006275"/>
    </source>
</evidence>